<evidence type="ECO:0008006" key="3">
    <source>
        <dbReference type="Google" id="ProtNLM"/>
    </source>
</evidence>
<reference evidence="1 2" key="1">
    <citation type="journal article" date="2015" name="Nat. Commun.">
        <title>Genomic and transcriptomic evidence for scavenging of diverse organic compounds by widespread deep-sea archaea.</title>
        <authorList>
            <person name="Li M."/>
            <person name="Baker B.J."/>
            <person name="Anantharaman K."/>
            <person name="Jain S."/>
            <person name="Breier J.A."/>
            <person name="Dick G.J."/>
        </authorList>
    </citation>
    <scope>NUCLEOTIDE SEQUENCE [LARGE SCALE GENOMIC DNA]</scope>
    <source>
        <strain evidence="1">Cayman_51_deep</strain>
    </source>
</reference>
<dbReference type="AlphaFoldDB" id="A0A2V3HRR4"/>
<dbReference type="Proteomes" id="UP000248161">
    <property type="component" value="Unassembled WGS sequence"/>
</dbReference>
<proteinExistence type="predicted"/>
<organism evidence="1 2">
    <name type="scientific">Candidatus Thalassarchaeum betae</name>
    <dbReference type="NCBI Taxonomy" id="2599289"/>
    <lineage>
        <taxon>Archaea</taxon>
        <taxon>Methanobacteriati</taxon>
        <taxon>Thermoplasmatota</taxon>
        <taxon>Candidatus Poseidoniia</taxon>
        <taxon>Candidatus Poseidoniales</taxon>
        <taxon>Candidatus Thalassarchaeaceae</taxon>
        <taxon>Candidatus Thalassarchaeum</taxon>
    </lineage>
</organism>
<accession>A0A2V3HRR4</accession>
<dbReference type="NCBIfam" id="NF011470">
    <property type="entry name" value="PRK14887.1"/>
    <property type="match status" value="1"/>
</dbReference>
<dbReference type="EMBL" id="PSPG01000008">
    <property type="protein sequence ID" value="PXF21479.1"/>
    <property type="molecule type" value="Genomic_DNA"/>
</dbReference>
<evidence type="ECO:0000313" key="1">
    <source>
        <dbReference type="EMBL" id="PXF21479.1"/>
    </source>
</evidence>
<name>A0A2V3HRR4_9ARCH</name>
<protein>
    <recommendedName>
        <fullName evidence="3">KEOPS complex subunit</fullName>
    </recommendedName>
</protein>
<sequence length="81" mass="8440">MGRVEAEIVWTGSRARAEALLAAVAPDDPESFDAEIVDVGGSSELRIRVIGEKLKTVRSTVDDLLACLAAAESGLDVIDGA</sequence>
<comment type="caution">
    <text evidence="1">The sequence shown here is derived from an EMBL/GenBank/DDBJ whole genome shotgun (WGS) entry which is preliminary data.</text>
</comment>
<evidence type="ECO:0000313" key="2">
    <source>
        <dbReference type="Proteomes" id="UP000248161"/>
    </source>
</evidence>
<gene>
    <name evidence="1" type="ORF">CXX69_04545</name>
</gene>